<feature type="domain" description="WYL" evidence="2">
    <location>
        <begin position="779"/>
        <end position="838"/>
    </location>
</feature>
<dbReference type="GO" id="GO:0003677">
    <property type="term" value="F:DNA binding"/>
    <property type="evidence" value="ECO:0007669"/>
    <property type="project" value="UniProtKB-KW"/>
</dbReference>
<dbReference type="AlphaFoldDB" id="A0A1W7CZL9"/>
<keyword evidence="4" id="KW-0238">DNA-binding</keyword>
<evidence type="ECO:0000313" key="4">
    <source>
        <dbReference type="EMBL" id="ARQ70099.1"/>
    </source>
</evidence>
<name>A0A1W7CZL9_9ACTN</name>
<evidence type="ECO:0000256" key="1">
    <source>
        <dbReference type="SAM" id="MobiDB-lite"/>
    </source>
</evidence>
<dbReference type="EMBL" id="CP021121">
    <property type="protein sequence ID" value="ARQ70099.1"/>
    <property type="molecule type" value="Genomic_DNA"/>
</dbReference>
<dbReference type="Pfam" id="PF13625">
    <property type="entry name" value="Helicase_C_3"/>
    <property type="match status" value="1"/>
</dbReference>
<keyword evidence="5" id="KW-1185">Reference proteome</keyword>
<evidence type="ECO:0000313" key="5">
    <source>
        <dbReference type="Proteomes" id="UP000194218"/>
    </source>
</evidence>
<organism evidence="4 5">
    <name type="scientific">Streptomyces marincola</name>
    <dbReference type="NCBI Taxonomy" id="2878388"/>
    <lineage>
        <taxon>Bacteria</taxon>
        <taxon>Bacillati</taxon>
        <taxon>Actinomycetota</taxon>
        <taxon>Actinomycetes</taxon>
        <taxon>Kitasatosporales</taxon>
        <taxon>Streptomycetaceae</taxon>
        <taxon>Streptomyces</taxon>
    </lineage>
</organism>
<evidence type="ECO:0000259" key="2">
    <source>
        <dbReference type="Pfam" id="PF13280"/>
    </source>
</evidence>
<dbReference type="KEGG" id="smao:CAG99_15710"/>
<feature type="domain" description="Helicase XPB/Ssl2 N-terminal" evidence="3">
    <location>
        <begin position="551"/>
        <end position="673"/>
    </location>
</feature>
<dbReference type="InterPro" id="IPR032830">
    <property type="entry name" value="XPB/Ssl2_N"/>
</dbReference>
<dbReference type="Pfam" id="PF13280">
    <property type="entry name" value="WYL"/>
    <property type="match status" value="1"/>
</dbReference>
<feature type="region of interest" description="Disordered" evidence="1">
    <location>
        <begin position="709"/>
        <end position="732"/>
    </location>
</feature>
<dbReference type="RefSeq" id="WP_086159954.1">
    <property type="nucleotide sequence ID" value="NZ_CP021121.1"/>
</dbReference>
<feature type="compositionally biased region" description="Low complexity" evidence="1">
    <location>
        <begin position="748"/>
        <end position="763"/>
    </location>
</feature>
<dbReference type="InterPro" id="IPR026881">
    <property type="entry name" value="WYL_dom"/>
</dbReference>
<feature type="region of interest" description="Disordered" evidence="1">
    <location>
        <begin position="479"/>
        <end position="524"/>
    </location>
</feature>
<feature type="region of interest" description="Disordered" evidence="1">
    <location>
        <begin position="748"/>
        <end position="777"/>
    </location>
</feature>
<gene>
    <name evidence="4" type="ORF">CAG99_15710</name>
</gene>
<sequence length="844" mass="88024">MTATSPRTLADELRSRSDAELAGLLRARADLLSPLPGDLSQLATRAGARASVLRALDRLDTFALQTAEALAIAPQPCPYPVLAALLPGGEKQLPGALAALRARALLWGRPEALRLVRTAQELLAPTAARPSGTGLGPALAETAAGISPSRMQELLAGTGLPPTHDPVSALTALTDLFTDPERLTALLAEAPDPALAVLERLAWGPPYGEVSARPGPHLRWLIDRALLMPTAPGTVVLPREVALYLRGGRAHRELRPDPPEPLPRATFEPDAVDAAAAGAAGAALVLVEELLTAWEHQAPPVLRAGGLGARDLKRLAVALDTSEPDAAFWLELVFGAGLLASDGAADERFAPTPAYDTWCRRPPEERWLHLVTAWLTGTRVPGLVGTRDGKGRLLTALGPGLDRGPAAELRLATLRLLADVPPGHAPDPAAVRRRIDWELPRRLADETRRELCAAALAEAELLGVTGRGALASFTRPLLPHAPEGAAPPRIGAGGANGTRGEDEAGNGHGGEPADDVGAEAGHARDDLPGRAEREAAAALLAAHLPAPVDHVLVQADLTAVAPGPLDRELRQAMALAADVESKGVATVYRFTPASVRRALDAGWTAEELHAFVASRSATPVPQPLTYLIDDVARRHGRLRVGAAGSYVRCEDESLLTQLLADRRAEGLRLTRLAPTVVVSAAPPDTLLAGLRDLGFAPAAETAEGAVVALRAQPRRTPPRSAPEPAPDTPPRADDALLAAAVRAIRAGDHAASGASRAPAAPARVPDATGPPPRTPTDATLRTLRAAARSGGLVRIGYVGADGLAAHRVVSPVRVEGGFVTAFDHTADEVRTYPLHRITGSADTG</sequence>
<dbReference type="Proteomes" id="UP000194218">
    <property type="component" value="Chromosome"/>
</dbReference>
<protein>
    <submittedName>
        <fullName evidence="4">DNA-binding protein</fullName>
    </submittedName>
</protein>
<evidence type="ECO:0000259" key="3">
    <source>
        <dbReference type="Pfam" id="PF13625"/>
    </source>
</evidence>
<feature type="compositionally biased region" description="Low complexity" evidence="1">
    <location>
        <begin position="481"/>
        <end position="490"/>
    </location>
</feature>
<accession>A0A1W7CZL9</accession>
<reference evidence="4 5" key="1">
    <citation type="submission" date="2017-05" db="EMBL/GenBank/DDBJ databases">
        <title>Complete genome sequence of Streptomyces sp. SCSIO 03032 revealed the diverse biosynthetic pathways for its bioactive secondary metabolites.</title>
        <authorList>
            <person name="Ma L."/>
            <person name="Zhu Y."/>
            <person name="Zhang W."/>
            <person name="Zhang G."/>
            <person name="Tian X."/>
            <person name="Zhang S."/>
            <person name="Zhang C."/>
        </authorList>
    </citation>
    <scope>NUCLEOTIDE SEQUENCE [LARGE SCALE GENOMIC DNA]</scope>
    <source>
        <strain evidence="4 5">SCSIO 03032</strain>
    </source>
</reference>
<dbReference type="OrthoDB" id="3415124at2"/>
<proteinExistence type="predicted"/>
<feature type="compositionally biased region" description="Pro residues" evidence="1">
    <location>
        <begin position="719"/>
        <end position="729"/>
    </location>
</feature>
<dbReference type="PROSITE" id="PS52050">
    <property type="entry name" value="WYL"/>
    <property type="match status" value="1"/>
</dbReference>